<keyword evidence="2" id="KW-1185">Reference proteome</keyword>
<dbReference type="GeneID" id="66056010"/>
<dbReference type="AlphaFoldDB" id="A0A2K3D0G8"/>
<gene>
    <name evidence="1" type="ORF">CHLRE_13g582050v5</name>
</gene>
<dbReference type="Proteomes" id="UP000006906">
    <property type="component" value="Chromosome 13"/>
</dbReference>
<dbReference type="Gramene" id="PNW74017">
    <property type="protein sequence ID" value="PNW74017"/>
    <property type="gene ID" value="CHLRE_13g582050v5"/>
</dbReference>
<dbReference type="InParanoid" id="A0A2K3D0G8"/>
<proteinExistence type="predicted"/>
<accession>A0A2K3D0G8</accession>
<sequence length="114" mass="12969">MLARRSLLQPNVEYVPFWNTTSRGMGAEDIYDVMQIDACYKHLQPLLDRGDLELPDERFVHNVDDNMPRWCGPDKNCTAPLLSIIKTADGAAGIDTNILIPQFLFLAKSTYHYP</sequence>
<dbReference type="RefSeq" id="XP_042917559.1">
    <property type="nucleotide sequence ID" value="XM_043069584.1"/>
</dbReference>
<protein>
    <submittedName>
        <fullName evidence="1">Uncharacterized protein</fullName>
    </submittedName>
</protein>
<dbReference type="EMBL" id="CM008974">
    <property type="protein sequence ID" value="PNW74017.1"/>
    <property type="molecule type" value="Genomic_DNA"/>
</dbReference>
<evidence type="ECO:0000313" key="1">
    <source>
        <dbReference type="EMBL" id="PNW74017.1"/>
    </source>
</evidence>
<reference evidence="1 2" key="1">
    <citation type="journal article" date="2007" name="Science">
        <title>The Chlamydomonas genome reveals the evolution of key animal and plant functions.</title>
        <authorList>
            <person name="Merchant S.S."/>
            <person name="Prochnik S.E."/>
            <person name="Vallon O."/>
            <person name="Harris E.H."/>
            <person name="Karpowicz S.J."/>
            <person name="Witman G.B."/>
            <person name="Terry A."/>
            <person name="Salamov A."/>
            <person name="Fritz-Laylin L.K."/>
            <person name="Marechal-Drouard L."/>
            <person name="Marshall W.F."/>
            <person name="Qu L.H."/>
            <person name="Nelson D.R."/>
            <person name="Sanderfoot A.A."/>
            <person name="Spalding M.H."/>
            <person name="Kapitonov V.V."/>
            <person name="Ren Q."/>
            <person name="Ferris P."/>
            <person name="Lindquist E."/>
            <person name="Shapiro H."/>
            <person name="Lucas S.M."/>
            <person name="Grimwood J."/>
            <person name="Schmutz J."/>
            <person name="Cardol P."/>
            <person name="Cerutti H."/>
            <person name="Chanfreau G."/>
            <person name="Chen C.L."/>
            <person name="Cognat V."/>
            <person name="Croft M.T."/>
            <person name="Dent R."/>
            <person name="Dutcher S."/>
            <person name="Fernandez E."/>
            <person name="Fukuzawa H."/>
            <person name="Gonzalez-Ballester D."/>
            <person name="Gonzalez-Halphen D."/>
            <person name="Hallmann A."/>
            <person name="Hanikenne M."/>
            <person name="Hippler M."/>
            <person name="Inwood W."/>
            <person name="Jabbari K."/>
            <person name="Kalanon M."/>
            <person name="Kuras R."/>
            <person name="Lefebvre P.A."/>
            <person name="Lemaire S.D."/>
            <person name="Lobanov A.V."/>
            <person name="Lohr M."/>
            <person name="Manuell A."/>
            <person name="Meier I."/>
            <person name="Mets L."/>
            <person name="Mittag M."/>
            <person name="Mittelmeier T."/>
            <person name="Moroney J.V."/>
            <person name="Moseley J."/>
            <person name="Napoli C."/>
            <person name="Nedelcu A.M."/>
            <person name="Niyogi K."/>
            <person name="Novoselov S.V."/>
            <person name="Paulsen I.T."/>
            <person name="Pazour G."/>
            <person name="Purton S."/>
            <person name="Ral J.P."/>
            <person name="Riano-Pachon D.M."/>
            <person name="Riekhof W."/>
            <person name="Rymarquis L."/>
            <person name="Schroda M."/>
            <person name="Stern D."/>
            <person name="Umen J."/>
            <person name="Willows R."/>
            <person name="Wilson N."/>
            <person name="Zimmer S.L."/>
            <person name="Allmer J."/>
            <person name="Balk J."/>
            <person name="Bisova K."/>
            <person name="Chen C.J."/>
            <person name="Elias M."/>
            <person name="Gendler K."/>
            <person name="Hauser C."/>
            <person name="Lamb M.R."/>
            <person name="Ledford H."/>
            <person name="Long J.C."/>
            <person name="Minagawa J."/>
            <person name="Page M.D."/>
            <person name="Pan J."/>
            <person name="Pootakham W."/>
            <person name="Roje S."/>
            <person name="Rose A."/>
            <person name="Stahlberg E."/>
            <person name="Terauchi A.M."/>
            <person name="Yang P."/>
            <person name="Ball S."/>
            <person name="Bowler C."/>
            <person name="Dieckmann C.L."/>
            <person name="Gladyshev V.N."/>
            <person name="Green P."/>
            <person name="Jorgensen R."/>
            <person name="Mayfield S."/>
            <person name="Mueller-Roeber B."/>
            <person name="Rajamani S."/>
            <person name="Sayre R.T."/>
            <person name="Brokstein P."/>
            <person name="Dubchak I."/>
            <person name="Goodstein D."/>
            <person name="Hornick L."/>
            <person name="Huang Y.W."/>
            <person name="Jhaveri J."/>
            <person name="Luo Y."/>
            <person name="Martinez D."/>
            <person name="Ngau W.C."/>
            <person name="Otillar B."/>
            <person name="Poliakov A."/>
            <person name="Porter A."/>
            <person name="Szajkowski L."/>
            <person name="Werner G."/>
            <person name="Zhou K."/>
            <person name="Grigoriev I.V."/>
            <person name="Rokhsar D.S."/>
            <person name="Grossman A.R."/>
        </authorList>
    </citation>
    <scope>NUCLEOTIDE SEQUENCE [LARGE SCALE GENOMIC DNA]</scope>
    <source>
        <strain evidence="2">CC-503</strain>
    </source>
</reference>
<organism evidence="1 2">
    <name type="scientific">Chlamydomonas reinhardtii</name>
    <name type="common">Chlamydomonas smithii</name>
    <dbReference type="NCBI Taxonomy" id="3055"/>
    <lineage>
        <taxon>Eukaryota</taxon>
        <taxon>Viridiplantae</taxon>
        <taxon>Chlorophyta</taxon>
        <taxon>core chlorophytes</taxon>
        <taxon>Chlorophyceae</taxon>
        <taxon>CS clade</taxon>
        <taxon>Chlamydomonadales</taxon>
        <taxon>Chlamydomonadaceae</taxon>
        <taxon>Chlamydomonas</taxon>
    </lineage>
</organism>
<dbReference type="KEGG" id="cre:CHLRE_13g582050v5"/>
<name>A0A2K3D0G8_CHLRE</name>
<evidence type="ECO:0000313" key="2">
    <source>
        <dbReference type="Proteomes" id="UP000006906"/>
    </source>
</evidence>
<dbReference type="PaxDb" id="3055-EDP09072"/>